<dbReference type="AlphaFoldDB" id="A0A9Q3UAX7"/>
<gene>
    <name evidence="1" type="ORF">IB292_02270</name>
</gene>
<dbReference type="RefSeq" id="WP_228085528.1">
    <property type="nucleotide sequence ID" value="NZ_JACVHL010000002.1"/>
</dbReference>
<accession>A0A9Q3UAX7</accession>
<dbReference type="Proteomes" id="UP000726777">
    <property type="component" value="Unassembled WGS sequence"/>
</dbReference>
<sequence>MGKQLDVFKKTYKRRDKLTYRLSYYPNKLNPTGFYTYIPHPCGKKSAIRRLFMFDPSLRCDNESAYFTSVFYTQRVGELIWGEAWLSTGTVNNPRHLEPESYSRTGVNGVYEYNGPNTERPHFIINWVDNNITKTHTYFYDDDETKATAFGEAVNERIHKIRQFFVEQGRRSYIIECHEAALRTDSVEKLIADTIRLLQAKE</sequence>
<dbReference type="EMBL" id="JACVHL010000002">
    <property type="protein sequence ID" value="MCC3803854.1"/>
    <property type="molecule type" value="Genomic_DNA"/>
</dbReference>
<evidence type="ECO:0000313" key="1">
    <source>
        <dbReference type="EMBL" id="MCC3803854.1"/>
    </source>
</evidence>
<comment type="caution">
    <text evidence="1">The sequence shown here is derived from an EMBL/GenBank/DDBJ whole genome shotgun (WGS) entry which is preliminary data.</text>
</comment>
<evidence type="ECO:0000313" key="2">
    <source>
        <dbReference type="Proteomes" id="UP000726777"/>
    </source>
</evidence>
<proteinExistence type="predicted"/>
<protein>
    <submittedName>
        <fullName evidence="1">Uncharacterized protein</fullName>
    </submittedName>
</protein>
<name>A0A9Q3UAX7_VIBPH</name>
<organism evidence="1 2">
    <name type="scientific">Vibrio parahaemolyticus</name>
    <dbReference type="NCBI Taxonomy" id="670"/>
    <lineage>
        <taxon>Bacteria</taxon>
        <taxon>Pseudomonadati</taxon>
        <taxon>Pseudomonadota</taxon>
        <taxon>Gammaproteobacteria</taxon>
        <taxon>Vibrionales</taxon>
        <taxon>Vibrionaceae</taxon>
        <taxon>Vibrio</taxon>
    </lineage>
</organism>
<reference evidence="1" key="1">
    <citation type="submission" date="2020-09" db="EMBL/GenBank/DDBJ databases">
        <title>Genome sequence of Vibrio parahaemolyticus isolates.</title>
        <authorList>
            <person name="Hammerl J.A."/>
            <person name="Strauch E."/>
        </authorList>
    </citation>
    <scope>NUCLEOTIDE SEQUENCE</scope>
    <source>
        <strain evidence="1">17-VB00146</strain>
    </source>
</reference>